<evidence type="ECO:0000259" key="3">
    <source>
        <dbReference type="PROSITE" id="PS00028"/>
    </source>
</evidence>
<dbReference type="OMA" id="QHETTSH"/>
<evidence type="ECO:0000256" key="1">
    <source>
        <dbReference type="PROSITE-ProRule" id="PRU00023"/>
    </source>
</evidence>
<dbReference type="Proteomes" id="UP000001056">
    <property type="component" value="Unassembled WGS sequence"/>
</dbReference>
<keyword evidence="5" id="KW-1185">Reference proteome</keyword>
<dbReference type="AlphaFoldDB" id="Q2HES2"/>
<dbReference type="STRING" id="306901.Q2HES2"/>
<dbReference type="InterPro" id="IPR002110">
    <property type="entry name" value="Ankyrin_rpt"/>
</dbReference>
<dbReference type="SUPFAM" id="SSF48403">
    <property type="entry name" value="Ankyrin repeat"/>
    <property type="match status" value="1"/>
</dbReference>
<dbReference type="PROSITE" id="PS50297">
    <property type="entry name" value="ANK_REP_REGION"/>
    <property type="match status" value="3"/>
</dbReference>
<dbReference type="Pfam" id="PF12796">
    <property type="entry name" value="Ank_2"/>
    <property type="match status" value="1"/>
</dbReference>
<dbReference type="Pfam" id="PF26082">
    <property type="entry name" value="zf-C2H2_AcuF"/>
    <property type="match status" value="1"/>
</dbReference>
<dbReference type="InterPro" id="IPR036770">
    <property type="entry name" value="Ankyrin_rpt-contain_sf"/>
</dbReference>
<dbReference type="eggNOG" id="KOG0504">
    <property type="taxonomic scope" value="Eukaryota"/>
</dbReference>
<keyword evidence="1" id="KW-0040">ANK repeat</keyword>
<protein>
    <recommendedName>
        <fullName evidence="3">C2H2-type domain-containing protein</fullName>
    </recommendedName>
</protein>
<name>Q2HES2_CHAGB</name>
<dbReference type="PROSITE" id="PS50088">
    <property type="entry name" value="ANK_REPEAT"/>
    <property type="match status" value="3"/>
</dbReference>
<dbReference type="EMBL" id="CH408029">
    <property type="protein sequence ID" value="EAQ93047.1"/>
    <property type="molecule type" value="Genomic_DNA"/>
</dbReference>
<feature type="domain" description="C2H2-type" evidence="3">
    <location>
        <begin position="387"/>
        <end position="407"/>
    </location>
</feature>
<dbReference type="PANTHER" id="PTHR35391">
    <property type="entry name" value="C2H2-TYPE DOMAIN-CONTAINING PROTEIN-RELATED"/>
    <property type="match status" value="1"/>
</dbReference>
<evidence type="ECO:0000256" key="2">
    <source>
        <dbReference type="SAM" id="MobiDB-lite"/>
    </source>
</evidence>
<evidence type="ECO:0000313" key="4">
    <source>
        <dbReference type="EMBL" id="EAQ93047.1"/>
    </source>
</evidence>
<dbReference type="InterPro" id="IPR058925">
    <property type="entry name" value="zf-C2H2_AcuF"/>
</dbReference>
<gene>
    <name evidence="4" type="ORF">CHGG_01282</name>
</gene>
<organism evidence="4 5">
    <name type="scientific">Chaetomium globosum (strain ATCC 6205 / CBS 148.51 / DSM 1962 / NBRC 6347 / NRRL 1970)</name>
    <name type="common">Soil fungus</name>
    <dbReference type="NCBI Taxonomy" id="306901"/>
    <lineage>
        <taxon>Eukaryota</taxon>
        <taxon>Fungi</taxon>
        <taxon>Dikarya</taxon>
        <taxon>Ascomycota</taxon>
        <taxon>Pezizomycotina</taxon>
        <taxon>Sordariomycetes</taxon>
        <taxon>Sordariomycetidae</taxon>
        <taxon>Sordariales</taxon>
        <taxon>Chaetomiaceae</taxon>
        <taxon>Chaetomium</taxon>
    </lineage>
</organism>
<dbReference type="RefSeq" id="XP_001220503.1">
    <property type="nucleotide sequence ID" value="XM_001220502.1"/>
</dbReference>
<feature type="repeat" description="ANK" evidence="1">
    <location>
        <begin position="556"/>
        <end position="580"/>
    </location>
</feature>
<dbReference type="Gene3D" id="1.25.40.20">
    <property type="entry name" value="Ankyrin repeat-containing domain"/>
    <property type="match status" value="1"/>
</dbReference>
<dbReference type="PANTHER" id="PTHR35391:SF7">
    <property type="entry name" value="C2H2-TYPE DOMAIN-CONTAINING PROTEIN"/>
    <property type="match status" value="1"/>
</dbReference>
<reference evidence="5" key="1">
    <citation type="journal article" date="2015" name="Genome Announc.">
        <title>Draft genome sequence of the cellulolytic fungus Chaetomium globosum.</title>
        <authorList>
            <person name="Cuomo C.A."/>
            <person name="Untereiner W.A."/>
            <person name="Ma L.-J."/>
            <person name="Grabherr M."/>
            <person name="Birren B.W."/>
        </authorList>
    </citation>
    <scope>NUCLEOTIDE SEQUENCE [LARGE SCALE GENOMIC DNA]</scope>
    <source>
        <strain evidence="5">ATCC 6205 / CBS 148.51 / DSM 1962 / NBRC 6347 / NRRL 1970</strain>
    </source>
</reference>
<feature type="compositionally biased region" description="Acidic residues" evidence="2">
    <location>
        <begin position="458"/>
        <end position="467"/>
    </location>
</feature>
<feature type="repeat" description="ANK" evidence="1">
    <location>
        <begin position="590"/>
        <end position="614"/>
    </location>
</feature>
<dbReference type="InParanoid" id="Q2HES2"/>
<dbReference type="InterPro" id="IPR013087">
    <property type="entry name" value="Znf_C2H2_type"/>
</dbReference>
<evidence type="ECO:0000313" key="5">
    <source>
        <dbReference type="Proteomes" id="UP000001056"/>
    </source>
</evidence>
<feature type="region of interest" description="Disordered" evidence="2">
    <location>
        <begin position="422"/>
        <end position="481"/>
    </location>
</feature>
<dbReference type="SMART" id="SM00248">
    <property type="entry name" value="ANK"/>
    <property type="match status" value="4"/>
</dbReference>
<feature type="repeat" description="ANK" evidence="1">
    <location>
        <begin position="522"/>
        <end position="546"/>
    </location>
</feature>
<dbReference type="SMART" id="SM00355">
    <property type="entry name" value="ZnF_C2H2"/>
    <property type="match status" value="2"/>
</dbReference>
<feature type="region of interest" description="Disordered" evidence="2">
    <location>
        <begin position="100"/>
        <end position="137"/>
    </location>
</feature>
<dbReference type="PROSITE" id="PS00028">
    <property type="entry name" value="ZINC_FINGER_C2H2_1"/>
    <property type="match status" value="1"/>
</dbReference>
<sequence>MSVPMLSSVGLDITRCFDEVEALDRQVGDTKYREWPRALFAAESDRFELWSVNMGLFVPGHGSLDYRIRDSTSLKTTFAKFMTDLRDSLDQVLQYGSGAFDNNDALESPDDPDNPDDSDGDWTVHASAPAQPSTEVDSTFTLVGEDDSDIDLLVDGVRGPIDRLYKLSIRVRNPSTREKLRLHRHSVVQQARVPITSATVAFENLVLPTAGDLDPVLIPAASVTTATCLQVTQLTVRDDQSTVSQSEYAPSSHPGVDVIDFPPPPKGKESDKFFECPYCFTLCPSGSLDIRTWRAHLIRDLRPYVCTYETCRNPDQHYDTREDWIQHETTSHFAAWRCVKHEGLSFSSAEAHQAHLATCHGAGGHAEALSSVFKPGESSFMHSDRRCPICNFSLAAANELHKHVALHLERIALFSLPRLDRDDDDDGKDIGSQRVNLPNNGSRDDQSINPFEGHVDNDVDDDVDDGSGSESSRASQRARGDLLMGDTAWQASLSEAEKKGEDAVVKLLLDTGKVDIDTKGMGGQTPLSWAAWNGHAAVVKLLLDTGKVDIDTKDIGGQTPLSWAAWNGHEAVVKLLLDTGKVDIDAKDTYGRTPLMYAIEHNREAVVKLLQSQGDLGVEPVD</sequence>
<dbReference type="GeneID" id="4387405"/>
<proteinExistence type="predicted"/>
<feature type="compositionally biased region" description="Acidic residues" evidence="2">
    <location>
        <begin position="107"/>
        <end position="120"/>
    </location>
</feature>
<dbReference type="OrthoDB" id="4588414at2759"/>
<accession>Q2HES2</accession>
<dbReference type="Pfam" id="PF13637">
    <property type="entry name" value="Ank_4"/>
    <property type="match status" value="1"/>
</dbReference>
<dbReference type="VEuPathDB" id="FungiDB:CHGG_01282"/>
<dbReference type="HOGENOM" id="CLU_439403_0_0_1"/>